<comment type="similarity">
    <text evidence="1">Belongs to the GMC oxidoreductase family.</text>
</comment>
<proteinExistence type="inferred from homology"/>
<reference evidence="8" key="1">
    <citation type="submission" date="2016-07" db="EMBL/GenBank/DDBJ databases">
        <title>Microvirga ossetica sp. nov. a new species of rhizobia isolated from root nodules of the legume species Vicia alpestris Steven originated from North Ossetia region in the Caucasus.</title>
        <authorList>
            <person name="Safronova V.I."/>
            <person name="Kuznetsova I.G."/>
            <person name="Sazanova A.L."/>
            <person name="Belimov A."/>
            <person name="Andronov E."/>
            <person name="Osledkin Y.S."/>
            <person name="Onishchuk O.P."/>
            <person name="Kurchak O.N."/>
            <person name="Shaposhnikov A.I."/>
            <person name="Willems A."/>
            <person name="Tikhonovich I.A."/>
        </authorList>
    </citation>
    <scope>NUCLEOTIDE SEQUENCE [LARGE SCALE GENOMIC DNA]</scope>
    <source>
        <strain evidence="8">V5/3M</strain>
        <plasmid evidence="8">unnamed1</plasmid>
    </source>
</reference>
<dbReference type="Pfam" id="PF00732">
    <property type="entry name" value="GMC_oxred_N"/>
    <property type="match status" value="1"/>
</dbReference>
<geneLocation type="plasmid" evidence="8">
    <name>unnamed1</name>
</geneLocation>
<evidence type="ECO:0000259" key="7">
    <source>
        <dbReference type="Pfam" id="PF05199"/>
    </source>
</evidence>
<dbReference type="Pfam" id="PF05199">
    <property type="entry name" value="GMC_oxred_C"/>
    <property type="match status" value="1"/>
</dbReference>
<feature type="region of interest" description="Disordered" evidence="5">
    <location>
        <begin position="177"/>
        <end position="197"/>
    </location>
</feature>
<evidence type="ECO:0000313" key="8">
    <source>
        <dbReference type="EMBL" id="ANY82950.1"/>
    </source>
</evidence>
<name>A0A1B2ESJ1_9HYPH</name>
<dbReference type="GO" id="GO:0050660">
    <property type="term" value="F:flavin adenine dinucleotide binding"/>
    <property type="evidence" value="ECO:0007669"/>
    <property type="project" value="InterPro"/>
</dbReference>
<keyword evidence="4" id="KW-0560">Oxidoreductase</keyword>
<dbReference type="Gene3D" id="3.50.50.60">
    <property type="entry name" value="FAD/NAD(P)-binding domain"/>
    <property type="match status" value="2"/>
</dbReference>
<dbReference type="OrthoDB" id="9798604at2"/>
<protein>
    <submittedName>
        <fullName evidence="8">GMC family oxidoreductase</fullName>
    </submittedName>
</protein>
<dbReference type="SUPFAM" id="SSF51905">
    <property type="entry name" value="FAD/NAD(P)-binding domain"/>
    <property type="match status" value="1"/>
</dbReference>
<evidence type="ECO:0000256" key="4">
    <source>
        <dbReference type="ARBA" id="ARBA00023002"/>
    </source>
</evidence>
<dbReference type="RefSeq" id="WP_099514038.1">
    <property type="nucleotide sequence ID" value="NZ_CP016617.1"/>
</dbReference>
<dbReference type="GO" id="GO:0016614">
    <property type="term" value="F:oxidoreductase activity, acting on CH-OH group of donors"/>
    <property type="evidence" value="ECO:0007669"/>
    <property type="project" value="InterPro"/>
</dbReference>
<feature type="domain" description="Glucose-methanol-choline oxidoreductase N-terminal" evidence="6">
    <location>
        <begin position="235"/>
        <end position="347"/>
    </location>
</feature>
<evidence type="ECO:0000256" key="5">
    <source>
        <dbReference type="SAM" id="MobiDB-lite"/>
    </source>
</evidence>
<organism evidence="8">
    <name type="scientific">Microvirga ossetica</name>
    <dbReference type="NCBI Taxonomy" id="1882682"/>
    <lineage>
        <taxon>Bacteria</taxon>
        <taxon>Pseudomonadati</taxon>
        <taxon>Pseudomonadota</taxon>
        <taxon>Alphaproteobacteria</taxon>
        <taxon>Hyphomicrobiales</taxon>
        <taxon>Methylobacteriaceae</taxon>
        <taxon>Microvirga</taxon>
    </lineage>
</organism>
<dbReference type="InterPro" id="IPR007867">
    <property type="entry name" value="GMC_OxRtase_C"/>
</dbReference>
<dbReference type="KEGG" id="moc:BB934_32540"/>
<dbReference type="EMBL" id="CP016617">
    <property type="protein sequence ID" value="ANY82950.1"/>
    <property type="molecule type" value="Genomic_DNA"/>
</dbReference>
<keyword evidence="3" id="KW-0274">FAD</keyword>
<sequence>MPREMPHVDVVIIGMGWTGSIAARELADTGLRIVGFERGGYRDTIPDFAAPQALDEIKWNSRGEIFQNLARETLTFRNKPDEAALPMRRLGAFLLGEGLGGAGLHWNGQHWRFQPADFQMRSHNEQRYGKNFIDPELTIQDWGVTYDELEPYYDKFEYVCGTSGKAGNLKGAVQEGGNPFEAPRSREYPTPPLKQGLGPRLFAEGARRLGYKPFPQPASNMSQDSYTTPDGVQMGPCTYCGFCERYGCYNWSKATPFNTVLPVALKSPNFELRCDSHVTRIELTPDSKAARGVTYFDIAGRETFQPADLVLLCAFQMHNVRLMLTSGIGQPYDPATGQGVVGKNFAYQTMSFIYPFYADKRMNAYAGAGAMGMTIDEFNADNFDHGPHGFIGGGYILGQTTGARPIQQTVLPDGTPSWGSGWKRALHDWYDRSYTIQAHGGSTARRTNYIDLDPTYRDAYGMPLLRVTFDFPQNDLKMRQFLTDRITEIARATNPMHVKISLPPVPFSIVPYQTTHTTGGAIIGTDRAASAANTYLQSWDVPNVFIHGASAFPQNAGYNPTNTVAALSYRSLEAMKSKYLNNPGQLI</sequence>
<dbReference type="SUPFAM" id="SSF54373">
    <property type="entry name" value="FAD-linked reductases, C-terminal domain"/>
    <property type="match status" value="1"/>
</dbReference>
<evidence type="ECO:0000256" key="3">
    <source>
        <dbReference type="ARBA" id="ARBA00022827"/>
    </source>
</evidence>
<evidence type="ECO:0000256" key="1">
    <source>
        <dbReference type="ARBA" id="ARBA00010790"/>
    </source>
</evidence>
<dbReference type="PANTHER" id="PTHR46056:SF12">
    <property type="entry name" value="LONG-CHAIN-ALCOHOL OXIDASE"/>
    <property type="match status" value="1"/>
</dbReference>
<dbReference type="AlphaFoldDB" id="A0A1B2ESJ1"/>
<accession>A0A1B2ESJ1</accession>
<keyword evidence="2" id="KW-0285">Flavoprotein</keyword>
<dbReference type="PANTHER" id="PTHR46056">
    <property type="entry name" value="LONG-CHAIN-ALCOHOL OXIDASE"/>
    <property type="match status" value="1"/>
</dbReference>
<evidence type="ECO:0000256" key="2">
    <source>
        <dbReference type="ARBA" id="ARBA00022630"/>
    </source>
</evidence>
<dbReference type="InterPro" id="IPR000172">
    <property type="entry name" value="GMC_OxRdtase_N"/>
</dbReference>
<evidence type="ECO:0000259" key="6">
    <source>
        <dbReference type="Pfam" id="PF00732"/>
    </source>
</evidence>
<keyword evidence="8" id="KW-0614">Plasmid</keyword>
<feature type="domain" description="Glucose-methanol-choline oxidoreductase C-terminal" evidence="7">
    <location>
        <begin position="446"/>
        <end position="567"/>
    </location>
</feature>
<gene>
    <name evidence="8" type="ORF">BB934_32540</name>
</gene>
<dbReference type="InterPro" id="IPR036188">
    <property type="entry name" value="FAD/NAD-bd_sf"/>
</dbReference>